<dbReference type="AlphaFoldDB" id="A0A7L4ZRS8"/>
<accession>A0A7L4ZRS8</accession>
<feature type="domain" description="Phosphoribosyltransferase" evidence="1">
    <location>
        <begin position="7"/>
        <end position="152"/>
    </location>
</feature>
<evidence type="ECO:0000313" key="3">
    <source>
        <dbReference type="Proteomes" id="UP000464657"/>
    </source>
</evidence>
<dbReference type="SUPFAM" id="SSF53271">
    <property type="entry name" value="PRTase-like"/>
    <property type="match status" value="1"/>
</dbReference>
<dbReference type="InterPro" id="IPR000836">
    <property type="entry name" value="PRTase_dom"/>
</dbReference>
<organism evidence="2 3">
    <name type="scientific">Kordia antarctica</name>
    <dbReference type="NCBI Taxonomy" id="1218801"/>
    <lineage>
        <taxon>Bacteria</taxon>
        <taxon>Pseudomonadati</taxon>
        <taxon>Bacteroidota</taxon>
        <taxon>Flavobacteriia</taxon>
        <taxon>Flavobacteriales</taxon>
        <taxon>Flavobacteriaceae</taxon>
        <taxon>Kordia</taxon>
    </lineage>
</organism>
<sequence>MTVTGNIILNHQQIQHKTRRMAYQILESNVNEEEIILAGIAKNGFVFAQKIKAELERITEATITLCEVLINKQDPLQTVTTSLVKEDYINKPLVLIDDVLNSGTTLIYGVKHFLDVPLKNFKTAVLVNRNHKKYPIKADFKGISLSTSIQEHIDVVFEEGEDTAYLI</sequence>
<dbReference type="Gene3D" id="3.40.50.2020">
    <property type="match status" value="1"/>
</dbReference>
<protein>
    <submittedName>
        <fullName evidence="2">Bifunctional protein PyrR</fullName>
    </submittedName>
</protein>
<reference evidence="2 3" key="1">
    <citation type="journal article" date="2013" name="Int. J. Syst. Evol. Microbiol.">
        <title>Kordia antarctica sp. nov., isolated from Antarctic seawater.</title>
        <authorList>
            <person name="Baek K."/>
            <person name="Choi A."/>
            <person name="Kang I."/>
            <person name="Lee K."/>
            <person name="Cho J.C."/>
        </authorList>
    </citation>
    <scope>NUCLEOTIDE SEQUENCE [LARGE SCALE GENOMIC DNA]</scope>
    <source>
        <strain evidence="2 3">IMCC3317</strain>
    </source>
</reference>
<dbReference type="Pfam" id="PF00156">
    <property type="entry name" value="Pribosyltran"/>
    <property type="match status" value="1"/>
</dbReference>
<keyword evidence="3" id="KW-1185">Reference proteome</keyword>
<dbReference type="OrthoDB" id="664757at2"/>
<dbReference type="KEGG" id="kan:IMCC3317_45840"/>
<dbReference type="InterPro" id="IPR029057">
    <property type="entry name" value="PRTase-like"/>
</dbReference>
<name>A0A7L4ZRS8_9FLAO</name>
<dbReference type="RefSeq" id="WP_160131677.1">
    <property type="nucleotide sequence ID" value="NZ_CP019288.1"/>
</dbReference>
<dbReference type="EMBL" id="CP019288">
    <property type="protein sequence ID" value="QHI39179.1"/>
    <property type="molecule type" value="Genomic_DNA"/>
</dbReference>
<gene>
    <name evidence="2" type="primary">pyrR_2</name>
    <name evidence="2" type="ORF">IMCC3317_45840</name>
</gene>
<dbReference type="Proteomes" id="UP000464657">
    <property type="component" value="Chromosome"/>
</dbReference>
<dbReference type="CDD" id="cd06223">
    <property type="entry name" value="PRTases_typeI"/>
    <property type="match status" value="1"/>
</dbReference>
<proteinExistence type="predicted"/>
<evidence type="ECO:0000259" key="1">
    <source>
        <dbReference type="Pfam" id="PF00156"/>
    </source>
</evidence>
<dbReference type="InterPro" id="IPR050137">
    <property type="entry name" value="PyrR_bifunctional"/>
</dbReference>
<dbReference type="PANTHER" id="PTHR11608:SF0">
    <property type="entry name" value="BIFUNCTIONAL PROTEIN PYRR"/>
    <property type="match status" value="1"/>
</dbReference>
<evidence type="ECO:0000313" key="2">
    <source>
        <dbReference type="EMBL" id="QHI39179.1"/>
    </source>
</evidence>
<dbReference type="PANTHER" id="PTHR11608">
    <property type="entry name" value="BIFUNCTIONAL PROTEIN PYRR"/>
    <property type="match status" value="1"/>
</dbReference>